<reference evidence="2" key="1">
    <citation type="submission" date="2023-05" db="EMBL/GenBank/DDBJ databases">
        <title>Genome and transcriptome analyses reveal genes involved in the formation of fine ridges on petal epidermal cells in Hibiscus trionum.</title>
        <authorList>
            <person name="Koshimizu S."/>
            <person name="Masuda S."/>
            <person name="Ishii T."/>
            <person name="Shirasu K."/>
            <person name="Hoshino A."/>
            <person name="Arita M."/>
        </authorList>
    </citation>
    <scope>NUCLEOTIDE SEQUENCE</scope>
    <source>
        <strain evidence="2">Hamamatsu line</strain>
    </source>
</reference>
<dbReference type="GO" id="GO:0006508">
    <property type="term" value="P:proteolysis"/>
    <property type="evidence" value="ECO:0007669"/>
    <property type="project" value="UniProtKB-KW"/>
</dbReference>
<evidence type="ECO:0000313" key="3">
    <source>
        <dbReference type="Proteomes" id="UP001165190"/>
    </source>
</evidence>
<dbReference type="Proteomes" id="UP001165190">
    <property type="component" value="Unassembled WGS sequence"/>
</dbReference>
<evidence type="ECO:0000256" key="1">
    <source>
        <dbReference type="SAM" id="MobiDB-lite"/>
    </source>
</evidence>
<dbReference type="PANTHER" id="PTHR12473:SF8">
    <property type="entry name" value="UBIQUITIN CARBOXYL-TERMINAL HYDROLASE MINDY-4-RELATED"/>
    <property type="match status" value="1"/>
</dbReference>
<keyword evidence="3" id="KW-1185">Reference proteome</keyword>
<evidence type="ECO:0000313" key="2">
    <source>
        <dbReference type="EMBL" id="GMJ08062.1"/>
    </source>
</evidence>
<dbReference type="PANTHER" id="PTHR12473">
    <property type="entry name" value="UBIQUITIN CARBOXYL-TERMINAL HYDROLASE MINDY-4-RELATED"/>
    <property type="match status" value="1"/>
</dbReference>
<feature type="compositionally biased region" description="Basic and acidic residues" evidence="1">
    <location>
        <begin position="68"/>
        <end position="77"/>
    </location>
</feature>
<dbReference type="OrthoDB" id="10573965at2759"/>
<dbReference type="AlphaFoldDB" id="A0A9W7J4V8"/>
<organism evidence="2 3">
    <name type="scientific">Hibiscus trionum</name>
    <name type="common">Flower of an hour</name>
    <dbReference type="NCBI Taxonomy" id="183268"/>
    <lineage>
        <taxon>Eukaryota</taxon>
        <taxon>Viridiplantae</taxon>
        <taxon>Streptophyta</taxon>
        <taxon>Embryophyta</taxon>
        <taxon>Tracheophyta</taxon>
        <taxon>Spermatophyta</taxon>
        <taxon>Magnoliopsida</taxon>
        <taxon>eudicotyledons</taxon>
        <taxon>Gunneridae</taxon>
        <taxon>Pentapetalae</taxon>
        <taxon>rosids</taxon>
        <taxon>malvids</taxon>
        <taxon>Malvales</taxon>
        <taxon>Malvaceae</taxon>
        <taxon>Malvoideae</taxon>
        <taxon>Hibiscus</taxon>
    </lineage>
</organism>
<comment type="caution">
    <text evidence="2">The sequence shown here is derived from an EMBL/GenBank/DDBJ whole genome shotgun (WGS) entry which is preliminary data.</text>
</comment>
<dbReference type="InterPro" id="IPR039785">
    <property type="entry name" value="MINY3/4"/>
</dbReference>
<name>A0A9W7J4V8_HIBTR</name>
<gene>
    <name evidence="2" type="ORF">HRI_004475400</name>
</gene>
<protein>
    <submittedName>
        <fullName evidence="2">Uncharacterized protein</fullName>
    </submittedName>
</protein>
<proteinExistence type="predicted"/>
<feature type="region of interest" description="Disordered" evidence="1">
    <location>
        <begin position="63"/>
        <end position="88"/>
    </location>
</feature>
<dbReference type="GO" id="GO:0004843">
    <property type="term" value="F:cysteine-type deubiquitinase activity"/>
    <property type="evidence" value="ECO:0007669"/>
    <property type="project" value="UniProtKB-EC"/>
</dbReference>
<sequence length="110" mass="12232">MGRKIFDLYHFNGIAKSDLNGSQAIAGRESPVQRPRLTKLRVSVPQGGHQKNSWRSIAFLSGNARSEPSGKDTEVARPEQPPQHAPLAGCIRTRWPRAVCYWIGDRPSIV</sequence>
<dbReference type="GO" id="GO:1990380">
    <property type="term" value="F:K48-linked deubiquitinase activity"/>
    <property type="evidence" value="ECO:0007669"/>
    <property type="project" value="InterPro"/>
</dbReference>
<dbReference type="GO" id="GO:0071108">
    <property type="term" value="P:protein K48-linked deubiquitination"/>
    <property type="evidence" value="ECO:0007669"/>
    <property type="project" value="InterPro"/>
</dbReference>
<dbReference type="EMBL" id="BSYR01000049">
    <property type="protein sequence ID" value="GMJ08062.1"/>
    <property type="molecule type" value="Genomic_DNA"/>
</dbReference>
<accession>A0A9W7J4V8</accession>